<proteinExistence type="predicted"/>
<comment type="caution">
    <text evidence="1">The sequence shown here is derived from an EMBL/GenBank/DDBJ whole genome shotgun (WGS) entry which is preliminary data.</text>
</comment>
<accession>A0A1Q3E356</accession>
<evidence type="ECO:0000313" key="2">
    <source>
        <dbReference type="Proteomes" id="UP000188533"/>
    </source>
</evidence>
<dbReference type="AlphaFoldDB" id="A0A1Q3E356"/>
<protein>
    <submittedName>
        <fullName evidence="1">Uncharacterized protein</fullName>
    </submittedName>
</protein>
<sequence>MKSSFLSVVSLSRSQLCLLEDGRSCIGLENIDAALEGPSEQYGDECWPNCPVIYTVTISQGLSPLPTNAFTVTIGGNIATTHTLTSTHTASLSLTSDVQSSILSDPTSTTDTRFTSATFVSTPAPISSGGIVTQVNKLSSTSPILATAAPASTSSSTSANLQTFDGALGNIPAPPVFDTGTGEFLVEGNSSFDDKQNALTRSCDVQHNDCGNAANADHDISFTVNDCDAQEAQSHDLEIEAIVILVPAA</sequence>
<gene>
    <name evidence="1" type="ORF">LENED_003268</name>
</gene>
<keyword evidence="2" id="KW-1185">Reference proteome</keyword>
<dbReference type="STRING" id="5353.A0A1Q3E356"/>
<name>A0A1Q3E356_LENED</name>
<dbReference type="Proteomes" id="UP000188533">
    <property type="component" value="Unassembled WGS sequence"/>
</dbReference>
<reference evidence="1 2" key="2">
    <citation type="submission" date="2017-02" db="EMBL/GenBank/DDBJ databases">
        <title>A genome survey and senescence transcriptome analysis in Lentinula edodes.</title>
        <authorList>
            <person name="Sakamoto Y."/>
            <person name="Nakade K."/>
            <person name="Sato S."/>
            <person name="Yoshida Y."/>
            <person name="Miyazaki K."/>
            <person name="Natsume S."/>
            <person name="Konno N."/>
        </authorList>
    </citation>
    <scope>NUCLEOTIDE SEQUENCE [LARGE SCALE GENOMIC DNA]</scope>
    <source>
        <strain evidence="1 2">NBRC 111202</strain>
    </source>
</reference>
<dbReference type="EMBL" id="BDGU01000069">
    <property type="protein sequence ID" value="GAW01660.1"/>
    <property type="molecule type" value="Genomic_DNA"/>
</dbReference>
<evidence type="ECO:0000313" key="1">
    <source>
        <dbReference type="EMBL" id="GAW01660.1"/>
    </source>
</evidence>
<reference evidence="1 2" key="1">
    <citation type="submission" date="2016-08" db="EMBL/GenBank/DDBJ databases">
        <authorList>
            <consortium name="Lentinula edodes genome sequencing consortium"/>
            <person name="Sakamoto Y."/>
            <person name="Nakade K."/>
            <person name="Sato S."/>
            <person name="Yoshida Y."/>
            <person name="Miyazaki K."/>
            <person name="Natsume S."/>
            <person name="Konno N."/>
        </authorList>
    </citation>
    <scope>NUCLEOTIDE SEQUENCE [LARGE SCALE GENOMIC DNA]</scope>
    <source>
        <strain evidence="1 2">NBRC 111202</strain>
    </source>
</reference>
<organism evidence="1 2">
    <name type="scientific">Lentinula edodes</name>
    <name type="common">Shiitake mushroom</name>
    <name type="synonym">Lentinus edodes</name>
    <dbReference type="NCBI Taxonomy" id="5353"/>
    <lineage>
        <taxon>Eukaryota</taxon>
        <taxon>Fungi</taxon>
        <taxon>Dikarya</taxon>
        <taxon>Basidiomycota</taxon>
        <taxon>Agaricomycotina</taxon>
        <taxon>Agaricomycetes</taxon>
        <taxon>Agaricomycetidae</taxon>
        <taxon>Agaricales</taxon>
        <taxon>Marasmiineae</taxon>
        <taxon>Omphalotaceae</taxon>
        <taxon>Lentinula</taxon>
    </lineage>
</organism>